<reference evidence="1 2" key="1">
    <citation type="journal article" date="2018" name="Sci. Data">
        <title>The draft genome sequence of cork oak.</title>
        <authorList>
            <person name="Ramos A.M."/>
            <person name="Usie A."/>
            <person name="Barbosa P."/>
            <person name="Barros P.M."/>
            <person name="Capote T."/>
            <person name="Chaves I."/>
            <person name="Simoes F."/>
            <person name="Abreu I."/>
            <person name="Carrasquinho I."/>
            <person name="Faro C."/>
            <person name="Guimaraes J.B."/>
            <person name="Mendonca D."/>
            <person name="Nobrega F."/>
            <person name="Rodrigues L."/>
            <person name="Saibo N.J.M."/>
            <person name="Varela M.C."/>
            <person name="Egas C."/>
            <person name="Matos J."/>
            <person name="Miguel C.M."/>
            <person name="Oliveira M.M."/>
            <person name="Ricardo C.P."/>
            <person name="Goncalves S."/>
        </authorList>
    </citation>
    <scope>NUCLEOTIDE SEQUENCE [LARGE SCALE GENOMIC DNA]</scope>
    <source>
        <strain evidence="2">cv. HL8</strain>
    </source>
</reference>
<dbReference type="Gene3D" id="2.40.50.140">
    <property type="entry name" value="Nucleic acid-binding proteins"/>
    <property type="match status" value="1"/>
</dbReference>
<dbReference type="EMBL" id="PKMF04000091">
    <property type="protein sequence ID" value="KAK7851098.1"/>
    <property type="molecule type" value="Genomic_DNA"/>
</dbReference>
<proteinExistence type="predicted"/>
<protein>
    <recommendedName>
        <fullName evidence="3">Replication factor A C-terminal domain-containing protein</fullName>
    </recommendedName>
</protein>
<sequence>MIISTKQIEGHSFYRLQVQVQDDTSSTTYILFDKGAEKIISKTTKELAETQEEIQRIIGNECFFQLHLDEYNLKYGRENYTVLKILEMEILHKVEGHQVIIKLKSISSICITPKYHRIHNYSLHGISSMLYILFIEIEAYTLHLACYMIYYILFIEIEAYTLHLACYMI</sequence>
<gene>
    <name evidence="1" type="ORF">CFP56_042952</name>
</gene>
<dbReference type="Proteomes" id="UP000237347">
    <property type="component" value="Unassembled WGS sequence"/>
</dbReference>
<keyword evidence="2" id="KW-1185">Reference proteome</keyword>
<organism evidence="1 2">
    <name type="scientific">Quercus suber</name>
    <name type="common">Cork oak</name>
    <dbReference type="NCBI Taxonomy" id="58331"/>
    <lineage>
        <taxon>Eukaryota</taxon>
        <taxon>Viridiplantae</taxon>
        <taxon>Streptophyta</taxon>
        <taxon>Embryophyta</taxon>
        <taxon>Tracheophyta</taxon>
        <taxon>Spermatophyta</taxon>
        <taxon>Magnoliopsida</taxon>
        <taxon>eudicotyledons</taxon>
        <taxon>Gunneridae</taxon>
        <taxon>Pentapetalae</taxon>
        <taxon>rosids</taxon>
        <taxon>fabids</taxon>
        <taxon>Fagales</taxon>
        <taxon>Fagaceae</taxon>
        <taxon>Quercus</taxon>
    </lineage>
</organism>
<dbReference type="AlphaFoldDB" id="A0AAW0LKV3"/>
<accession>A0AAW0LKV3</accession>
<evidence type="ECO:0008006" key="3">
    <source>
        <dbReference type="Google" id="ProtNLM"/>
    </source>
</evidence>
<comment type="caution">
    <text evidence="1">The sequence shown here is derived from an EMBL/GenBank/DDBJ whole genome shotgun (WGS) entry which is preliminary data.</text>
</comment>
<dbReference type="InterPro" id="IPR012340">
    <property type="entry name" value="NA-bd_OB-fold"/>
</dbReference>
<name>A0AAW0LKV3_QUESU</name>
<dbReference type="SUPFAM" id="SSF50249">
    <property type="entry name" value="Nucleic acid-binding proteins"/>
    <property type="match status" value="1"/>
</dbReference>
<evidence type="ECO:0000313" key="1">
    <source>
        <dbReference type="EMBL" id="KAK7851098.1"/>
    </source>
</evidence>
<evidence type="ECO:0000313" key="2">
    <source>
        <dbReference type="Proteomes" id="UP000237347"/>
    </source>
</evidence>